<dbReference type="EMBL" id="CP121195">
    <property type="protein sequence ID" value="XBH13232.1"/>
    <property type="molecule type" value="Genomic_DNA"/>
</dbReference>
<evidence type="ECO:0000313" key="1">
    <source>
        <dbReference type="EMBL" id="XBH13232.1"/>
    </source>
</evidence>
<gene>
    <name evidence="1" type="ORF">P8936_16325</name>
</gene>
<organism evidence="1">
    <name type="scientific">Edaphobacter paludis</name>
    <dbReference type="NCBI Taxonomy" id="3035702"/>
    <lineage>
        <taxon>Bacteria</taxon>
        <taxon>Pseudomonadati</taxon>
        <taxon>Acidobacteriota</taxon>
        <taxon>Terriglobia</taxon>
        <taxon>Terriglobales</taxon>
        <taxon>Acidobacteriaceae</taxon>
        <taxon>Edaphobacter</taxon>
    </lineage>
</organism>
<dbReference type="SUPFAM" id="SSF50249">
    <property type="entry name" value="Nucleic acid-binding proteins"/>
    <property type="match status" value="1"/>
</dbReference>
<dbReference type="AlphaFoldDB" id="A0AAU7D7V9"/>
<dbReference type="InterPro" id="IPR012340">
    <property type="entry name" value="NA-bd_OB-fold"/>
</dbReference>
<proteinExistence type="predicted"/>
<accession>A0AAU7D7V9</accession>
<protein>
    <recommendedName>
        <fullName evidence="2">Cold shock domain-containing protein</fullName>
    </recommendedName>
</protein>
<dbReference type="RefSeq" id="WP_348269714.1">
    <property type="nucleotide sequence ID" value="NZ_CP121195.1"/>
</dbReference>
<reference evidence="1" key="1">
    <citation type="submission" date="2023-03" db="EMBL/GenBank/DDBJ databases">
        <title>Edaphobacter sp.</title>
        <authorList>
            <person name="Huber K.J."/>
            <person name="Papendorf J."/>
            <person name="Pilke C."/>
            <person name="Bunk B."/>
            <person name="Sproeer C."/>
            <person name="Pester M."/>
        </authorList>
    </citation>
    <scope>NUCLEOTIDE SEQUENCE</scope>
    <source>
        <strain evidence="1">DSM 109920</strain>
    </source>
</reference>
<name>A0AAU7D7V9_9BACT</name>
<dbReference type="Gene3D" id="2.40.50.140">
    <property type="entry name" value="Nucleic acid-binding proteins"/>
    <property type="match status" value="1"/>
</dbReference>
<sequence>MTLVGFIKRINRDYCFIRVPTGQEYFAHKRDFKDPSLRRLGQYVQFTPLPPIDPSKNPPATDVEAIAA</sequence>
<evidence type="ECO:0008006" key="2">
    <source>
        <dbReference type="Google" id="ProtNLM"/>
    </source>
</evidence>